<dbReference type="InterPro" id="IPR036412">
    <property type="entry name" value="HAD-like_sf"/>
</dbReference>
<comment type="caution">
    <text evidence="1">The sequence shown here is derived from an EMBL/GenBank/DDBJ whole genome shotgun (WGS) entry which is preliminary data.</text>
</comment>
<dbReference type="InterPro" id="IPR006439">
    <property type="entry name" value="HAD-SF_hydro_IA"/>
</dbReference>
<dbReference type="Gene3D" id="1.10.150.240">
    <property type="entry name" value="Putative phosphatase, domain 2"/>
    <property type="match status" value="1"/>
</dbReference>
<name>A0A7X0SM30_9BACL</name>
<dbReference type="GO" id="GO:0016787">
    <property type="term" value="F:hydrolase activity"/>
    <property type="evidence" value="ECO:0007669"/>
    <property type="project" value="UniProtKB-KW"/>
</dbReference>
<dbReference type="SUPFAM" id="SSF56784">
    <property type="entry name" value="HAD-like"/>
    <property type="match status" value="1"/>
</dbReference>
<keyword evidence="1" id="KW-0378">Hydrolase</keyword>
<dbReference type="PANTHER" id="PTHR43611:SF3">
    <property type="entry name" value="FLAVIN MONONUCLEOTIDE HYDROLASE 1, CHLOROPLATIC"/>
    <property type="match status" value="1"/>
</dbReference>
<dbReference type="AlphaFoldDB" id="A0A7X0SM30"/>
<keyword evidence="2" id="KW-1185">Reference proteome</keyword>
<evidence type="ECO:0000313" key="2">
    <source>
        <dbReference type="Proteomes" id="UP000564644"/>
    </source>
</evidence>
<sequence length="198" mass="22796">MESRPQLVLDAAGVLIGNFPSAFWEQLAVRAGCSGHDLKKRFRSEIRRELWTGRMKESEFWSWLRACYPGVEPAWARDLLMRSLKPLPALDRLSAWSRSADVHLLSNHCREWLTPSLGSVEPILKSITISNQAGCCKPEPDIYRIVDFHCGKHRQILFVDDQAKNLEPAIRLGWRTLLADDRGLWMEEVKRFLAEGQR</sequence>
<protein>
    <submittedName>
        <fullName evidence="1">HAD-IA family hydrolase</fullName>
    </submittedName>
</protein>
<dbReference type="PANTHER" id="PTHR43611">
    <property type="entry name" value="ALPHA-D-GLUCOSE 1-PHOSPHATE PHOSPHATASE"/>
    <property type="match status" value="1"/>
</dbReference>
<reference evidence="1 2" key="1">
    <citation type="submission" date="2020-08" db="EMBL/GenBank/DDBJ databases">
        <title>Cohnella phylogeny.</title>
        <authorList>
            <person name="Dunlap C."/>
        </authorList>
    </citation>
    <scope>NUCLEOTIDE SEQUENCE [LARGE SCALE GENOMIC DNA]</scope>
    <source>
        <strain evidence="1 2">CBP 2801</strain>
    </source>
</reference>
<dbReference type="Gene3D" id="3.40.50.1000">
    <property type="entry name" value="HAD superfamily/HAD-like"/>
    <property type="match status" value="1"/>
</dbReference>
<proteinExistence type="predicted"/>
<dbReference type="NCBIfam" id="TIGR01509">
    <property type="entry name" value="HAD-SF-IA-v3"/>
    <property type="match status" value="1"/>
</dbReference>
<gene>
    <name evidence="1" type="ORF">H7C18_15810</name>
</gene>
<dbReference type="EMBL" id="JACJVO010000019">
    <property type="protein sequence ID" value="MBB6732386.1"/>
    <property type="molecule type" value="Genomic_DNA"/>
</dbReference>
<organism evidence="1 2">
    <name type="scientific">Cohnella zeiphila</name>
    <dbReference type="NCBI Taxonomy" id="2761120"/>
    <lineage>
        <taxon>Bacteria</taxon>
        <taxon>Bacillati</taxon>
        <taxon>Bacillota</taxon>
        <taxon>Bacilli</taxon>
        <taxon>Bacillales</taxon>
        <taxon>Paenibacillaceae</taxon>
        <taxon>Cohnella</taxon>
    </lineage>
</organism>
<dbReference type="InterPro" id="IPR023198">
    <property type="entry name" value="PGP-like_dom2"/>
</dbReference>
<accession>A0A7X0SM30</accession>
<dbReference type="RefSeq" id="WP_185130052.1">
    <property type="nucleotide sequence ID" value="NZ_JACJVO010000019.1"/>
</dbReference>
<evidence type="ECO:0000313" key="1">
    <source>
        <dbReference type="EMBL" id="MBB6732386.1"/>
    </source>
</evidence>
<dbReference type="Proteomes" id="UP000564644">
    <property type="component" value="Unassembled WGS sequence"/>
</dbReference>
<dbReference type="InterPro" id="IPR023214">
    <property type="entry name" value="HAD_sf"/>
</dbReference>